<dbReference type="Pfam" id="PF00072">
    <property type="entry name" value="Response_reg"/>
    <property type="match status" value="1"/>
</dbReference>
<dbReference type="GO" id="GO:0032993">
    <property type="term" value="C:protein-DNA complex"/>
    <property type="evidence" value="ECO:0007669"/>
    <property type="project" value="TreeGrafter"/>
</dbReference>
<evidence type="ECO:0000256" key="1">
    <source>
        <dbReference type="ARBA" id="ARBA00022553"/>
    </source>
</evidence>
<feature type="domain" description="Response regulatory" evidence="8">
    <location>
        <begin position="3"/>
        <end position="117"/>
    </location>
</feature>
<evidence type="ECO:0000313" key="10">
    <source>
        <dbReference type="EMBL" id="TFC42555.1"/>
    </source>
</evidence>
<dbReference type="GO" id="GO:0000156">
    <property type="term" value="F:phosphorelay response regulator activity"/>
    <property type="evidence" value="ECO:0007669"/>
    <property type="project" value="TreeGrafter"/>
</dbReference>
<dbReference type="InterPro" id="IPR039420">
    <property type="entry name" value="WalR-like"/>
</dbReference>
<evidence type="ECO:0000256" key="2">
    <source>
        <dbReference type="ARBA" id="ARBA00023012"/>
    </source>
</evidence>
<dbReference type="PROSITE" id="PS51755">
    <property type="entry name" value="OMPR_PHOB"/>
    <property type="match status" value="1"/>
</dbReference>
<dbReference type="Gene3D" id="1.10.10.10">
    <property type="entry name" value="Winged helix-like DNA-binding domain superfamily/Winged helix DNA-binding domain"/>
    <property type="match status" value="1"/>
</dbReference>
<dbReference type="AlphaFoldDB" id="A0AAQ2C442"/>
<feature type="domain" description="OmpR/PhoB-type" evidence="9">
    <location>
        <begin position="125"/>
        <end position="223"/>
    </location>
</feature>
<dbReference type="InterPro" id="IPR001867">
    <property type="entry name" value="OmpR/PhoB-type_DNA-bd"/>
</dbReference>
<dbReference type="EMBL" id="SOFY01000077">
    <property type="protein sequence ID" value="TFC42555.1"/>
    <property type="molecule type" value="Genomic_DNA"/>
</dbReference>
<organism evidence="10 11">
    <name type="scientific">Cryobacterium shii</name>
    <dbReference type="NCBI Taxonomy" id="1259235"/>
    <lineage>
        <taxon>Bacteria</taxon>
        <taxon>Bacillati</taxon>
        <taxon>Actinomycetota</taxon>
        <taxon>Actinomycetes</taxon>
        <taxon>Micrococcales</taxon>
        <taxon>Microbacteriaceae</taxon>
        <taxon>Cryobacterium</taxon>
    </lineage>
</organism>
<dbReference type="SUPFAM" id="SSF46894">
    <property type="entry name" value="C-terminal effector domain of the bipartite response regulators"/>
    <property type="match status" value="1"/>
</dbReference>
<name>A0AAQ2C442_9MICO</name>
<evidence type="ECO:0000256" key="3">
    <source>
        <dbReference type="ARBA" id="ARBA00023015"/>
    </source>
</evidence>
<dbReference type="InterPro" id="IPR036388">
    <property type="entry name" value="WH-like_DNA-bd_sf"/>
</dbReference>
<evidence type="ECO:0000256" key="5">
    <source>
        <dbReference type="ARBA" id="ARBA00023163"/>
    </source>
</evidence>
<dbReference type="Gene3D" id="3.40.50.2300">
    <property type="match status" value="1"/>
</dbReference>
<keyword evidence="1 6" id="KW-0597">Phosphoprotein</keyword>
<dbReference type="SUPFAM" id="SSF52172">
    <property type="entry name" value="CheY-like"/>
    <property type="match status" value="1"/>
</dbReference>
<proteinExistence type="predicted"/>
<feature type="DNA-binding region" description="OmpR/PhoB-type" evidence="7">
    <location>
        <begin position="125"/>
        <end position="223"/>
    </location>
</feature>
<keyword evidence="3" id="KW-0805">Transcription regulation</keyword>
<dbReference type="Proteomes" id="UP000297403">
    <property type="component" value="Unassembled WGS sequence"/>
</dbReference>
<dbReference type="GO" id="GO:0005829">
    <property type="term" value="C:cytosol"/>
    <property type="evidence" value="ECO:0007669"/>
    <property type="project" value="TreeGrafter"/>
</dbReference>
<dbReference type="InterPro" id="IPR001789">
    <property type="entry name" value="Sig_transdc_resp-reg_receiver"/>
</dbReference>
<dbReference type="CDD" id="cd17624">
    <property type="entry name" value="REC_OmpR_PmrA-like"/>
    <property type="match status" value="1"/>
</dbReference>
<dbReference type="RefSeq" id="WP_134367712.1">
    <property type="nucleotide sequence ID" value="NZ_SOFY01000077.1"/>
</dbReference>
<dbReference type="Pfam" id="PF00486">
    <property type="entry name" value="Trans_reg_C"/>
    <property type="match status" value="1"/>
</dbReference>
<evidence type="ECO:0000256" key="4">
    <source>
        <dbReference type="ARBA" id="ARBA00023125"/>
    </source>
</evidence>
<sequence length="225" mass="24619">MRSILIVEDDAQMGLALERGIQAEGYETVLVDNGVDALINLANRKFAAAVVDVMLPRMSGFEICRHVRETGNAMPLLLLTARDAVDDRVTGLDAGADDYLTKPFSFAELAARIRALIRRDPAEQWIKVTAGDVTLDSQSRKGQAGGHPLSLSPNEFMLLRGLITQLEVPFTRQEILESVWGTATHIDANIVEQYVSTLRKKLSARGSNVSIVTVRGVGYLAKVDE</sequence>
<dbReference type="InterPro" id="IPR016032">
    <property type="entry name" value="Sig_transdc_resp-reg_C-effctor"/>
</dbReference>
<keyword evidence="11" id="KW-1185">Reference proteome</keyword>
<dbReference type="SMART" id="SM00862">
    <property type="entry name" value="Trans_reg_C"/>
    <property type="match status" value="1"/>
</dbReference>
<evidence type="ECO:0000259" key="8">
    <source>
        <dbReference type="PROSITE" id="PS50110"/>
    </source>
</evidence>
<gene>
    <name evidence="10" type="ORF">E3O49_14525</name>
</gene>
<dbReference type="SMART" id="SM00448">
    <property type="entry name" value="REC"/>
    <property type="match status" value="1"/>
</dbReference>
<keyword evidence="2" id="KW-0902">Two-component regulatory system</keyword>
<keyword evidence="5" id="KW-0804">Transcription</keyword>
<dbReference type="CDD" id="cd00383">
    <property type="entry name" value="trans_reg_C"/>
    <property type="match status" value="1"/>
</dbReference>
<evidence type="ECO:0000259" key="9">
    <source>
        <dbReference type="PROSITE" id="PS51755"/>
    </source>
</evidence>
<accession>A0AAQ2C442</accession>
<protein>
    <submittedName>
        <fullName evidence="10">Response regulator transcription factor</fullName>
    </submittedName>
</protein>
<comment type="caution">
    <text evidence="10">The sequence shown here is derived from an EMBL/GenBank/DDBJ whole genome shotgun (WGS) entry which is preliminary data.</text>
</comment>
<evidence type="ECO:0000313" key="11">
    <source>
        <dbReference type="Proteomes" id="UP000297403"/>
    </source>
</evidence>
<feature type="modified residue" description="4-aspartylphosphate" evidence="6">
    <location>
        <position position="52"/>
    </location>
</feature>
<dbReference type="PANTHER" id="PTHR48111">
    <property type="entry name" value="REGULATOR OF RPOS"/>
    <property type="match status" value="1"/>
</dbReference>
<dbReference type="GO" id="GO:0000976">
    <property type="term" value="F:transcription cis-regulatory region binding"/>
    <property type="evidence" value="ECO:0007669"/>
    <property type="project" value="TreeGrafter"/>
</dbReference>
<dbReference type="PROSITE" id="PS50110">
    <property type="entry name" value="RESPONSE_REGULATORY"/>
    <property type="match status" value="1"/>
</dbReference>
<dbReference type="Gene3D" id="6.10.250.690">
    <property type="match status" value="1"/>
</dbReference>
<dbReference type="InterPro" id="IPR011006">
    <property type="entry name" value="CheY-like_superfamily"/>
</dbReference>
<evidence type="ECO:0000256" key="6">
    <source>
        <dbReference type="PROSITE-ProRule" id="PRU00169"/>
    </source>
</evidence>
<evidence type="ECO:0000256" key="7">
    <source>
        <dbReference type="PROSITE-ProRule" id="PRU01091"/>
    </source>
</evidence>
<dbReference type="PANTHER" id="PTHR48111:SF1">
    <property type="entry name" value="TWO-COMPONENT RESPONSE REGULATOR ORR33"/>
    <property type="match status" value="1"/>
</dbReference>
<reference evidence="10 11" key="1">
    <citation type="submission" date="2019-03" db="EMBL/GenBank/DDBJ databases">
        <title>Genomics of glacier-inhabiting Cryobacterium strains.</title>
        <authorList>
            <person name="Liu Q."/>
            <person name="Xin Y.-H."/>
        </authorList>
    </citation>
    <scope>NUCLEOTIDE SEQUENCE [LARGE SCALE GENOMIC DNA]</scope>
    <source>
        <strain evidence="11">TMT1-22</strain>
    </source>
</reference>
<dbReference type="GO" id="GO:0006355">
    <property type="term" value="P:regulation of DNA-templated transcription"/>
    <property type="evidence" value="ECO:0007669"/>
    <property type="project" value="InterPro"/>
</dbReference>
<keyword evidence="4 7" id="KW-0238">DNA-binding</keyword>